<dbReference type="GO" id="GO:0030246">
    <property type="term" value="F:carbohydrate binding"/>
    <property type="evidence" value="ECO:0007669"/>
    <property type="project" value="UniProtKB-KW"/>
</dbReference>
<proteinExistence type="inferred from homology"/>
<evidence type="ECO:0000256" key="4">
    <source>
        <dbReference type="ARBA" id="ARBA00022889"/>
    </source>
</evidence>
<gene>
    <name evidence="11" type="ORF">OJAV_G00163000</name>
</gene>
<keyword evidence="2 8" id="KW-0812">Transmembrane</keyword>
<keyword evidence="3" id="KW-0430">Lectin</keyword>
<accession>A0A3S2MN08</accession>
<evidence type="ECO:0000256" key="9">
    <source>
        <dbReference type="SAM" id="SignalP"/>
    </source>
</evidence>
<feature type="signal peptide" evidence="9">
    <location>
        <begin position="1"/>
        <end position="25"/>
    </location>
</feature>
<dbReference type="InterPro" id="IPR013783">
    <property type="entry name" value="Ig-like_fold"/>
</dbReference>
<evidence type="ECO:0000313" key="12">
    <source>
        <dbReference type="Proteomes" id="UP000283210"/>
    </source>
</evidence>
<dbReference type="GO" id="GO:0033691">
    <property type="term" value="F:sialic acid binding"/>
    <property type="evidence" value="ECO:0007669"/>
    <property type="project" value="TreeGrafter"/>
</dbReference>
<keyword evidence="12" id="KW-1185">Reference proteome</keyword>
<evidence type="ECO:0000259" key="10">
    <source>
        <dbReference type="PROSITE" id="PS50835"/>
    </source>
</evidence>
<organism evidence="11 12">
    <name type="scientific">Oryzias javanicus</name>
    <name type="common">Javanese ricefish</name>
    <name type="synonym">Aplocheilus javanicus</name>
    <dbReference type="NCBI Taxonomy" id="123683"/>
    <lineage>
        <taxon>Eukaryota</taxon>
        <taxon>Metazoa</taxon>
        <taxon>Chordata</taxon>
        <taxon>Craniata</taxon>
        <taxon>Vertebrata</taxon>
        <taxon>Euteleostomi</taxon>
        <taxon>Actinopterygii</taxon>
        <taxon>Neopterygii</taxon>
        <taxon>Teleostei</taxon>
        <taxon>Neoteleostei</taxon>
        <taxon>Acanthomorphata</taxon>
        <taxon>Ovalentaria</taxon>
        <taxon>Atherinomorphae</taxon>
        <taxon>Beloniformes</taxon>
        <taxon>Adrianichthyidae</taxon>
        <taxon>Oryziinae</taxon>
        <taxon>Oryzias</taxon>
    </lineage>
</organism>
<dbReference type="AlphaFoldDB" id="A0A3S2MN08"/>
<dbReference type="PANTHER" id="PTHR12035:SF128">
    <property type="entry name" value="BRANCHED CHAIN KETO ACID DEHYDROGENASE E1 SUBUNIT BETA,-LIKE-RELATED"/>
    <property type="match status" value="1"/>
</dbReference>
<feature type="transmembrane region" description="Helical" evidence="8">
    <location>
        <begin position="373"/>
        <end position="392"/>
    </location>
</feature>
<dbReference type="PANTHER" id="PTHR12035">
    <property type="entry name" value="SIALIC ACID BINDING IMMUNOGLOBULIN-LIKE LECTIN"/>
    <property type="match status" value="1"/>
</dbReference>
<evidence type="ECO:0000256" key="1">
    <source>
        <dbReference type="ARBA" id="ARBA00004479"/>
    </source>
</evidence>
<protein>
    <recommendedName>
        <fullName evidence="10">Ig-like domain-containing protein</fullName>
    </recommendedName>
</protein>
<feature type="domain" description="Ig-like" evidence="10">
    <location>
        <begin position="167"/>
        <end position="264"/>
    </location>
</feature>
<comment type="similarity">
    <text evidence="7">Belongs to the immunoglobulin superfamily. SIGLEC (sialic acid binding Ig-like lectin) family.</text>
</comment>
<dbReference type="SMART" id="SM00409">
    <property type="entry name" value="IG"/>
    <property type="match status" value="3"/>
</dbReference>
<dbReference type="InterPro" id="IPR003599">
    <property type="entry name" value="Ig_sub"/>
</dbReference>
<keyword evidence="5 8" id="KW-1133">Transmembrane helix</keyword>
<dbReference type="OrthoDB" id="10012075at2759"/>
<dbReference type="SUPFAM" id="SSF48726">
    <property type="entry name" value="Immunoglobulin"/>
    <property type="match status" value="3"/>
</dbReference>
<evidence type="ECO:0000256" key="8">
    <source>
        <dbReference type="SAM" id="Phobius"/>
    </source>
</evidence>
<reference evidence="11 12" key="1">
    <citation type="submission" date="2018-11" db="EMBL/GenBank/DDBJ databases">
        <authorList>
            <person name="Lopez-Roques C."/>
            <person name="Donnadieu C."/>
            <person name="Bouchez O."/>
            <person name="Klopp C."/>
            <person name="Cabau C."/>
            <person name="Zahm M."/>
        </authorList>
    </citation>
    <scope>NUCLEOTIDE SEQUENCE [LARGE SCALE GENOMIC DNA]</scope>
    <source>
        <strain evidence="11">RS831</strain>
        <tissue evidence="11">Whole body</tissue>
    </source>
</reference>
<dbReference type="SMART" id="SM00408">
    <property type="entry name" value="IGc2"/>
    <property type="match status" value="1"/>
</dbReference>
<dbReference type="InterPro" id="IPR036179">
    <property type="entry name" value="Ig-like_dom_sf"/>
</dbReference>
<dbReference type="InterPro" id="IPR007110">
    <property type="entry name" value="Ig-like_dom"/>
</dbReference>
<dbReference type="Proteomes" id="UP000283210">
    <property type="component" value="Chromosome 16"/>
</dbReference>
<keyword evidence="9" id="KW-0732">Signal</keyword>
<evidence type="ECO:0000256" key="6">
    <source>
        <dbReference type="ARBA" id="ARBA00023136"/>
    </source>
</evidence>
<dbReference type="EMBL" id="CM012452">
    <property type="protein sequence ID" value="RVE63057.1"/>
    <property type="molecule type" value="Genomic_DNA"/>
</dbReference>
<feature type="domain" description="Ig-like" evidence="10">
    <location>
        <begin position="267"/>
        <end position="362"/>
    </location>
</feature>
<keyword evidence="6 8" id="KW-0472">Membrane</keyword>
<dbReference type="Gene3D" id="2.60.40.10">
    <property type="entry name" value="Immunoglobulins"/>
    <property type="match status" value="3"/>
</dbReference>
<sequence>MDKKIFLLLWTSLVFSVRSIISSEGASVLAQPHCNFEYCISVSDEEISAEPGLCVVIPCSFMTPPNFKPQYLLWFKCESSRRCGNSDIIFHTNQNDKINLKPEFMRRVSLLDPDVNNGNCSIRISDLRESDSGSYQLRVNGLLNGYSDGFTFTKKTSVNVRGFRQKPTMTFPDLTEGHQTTLTCSAPALCSTSPPGISWVWRGAAEKEPLINGSITAFKNESLTAFTHRHLSTLTFIPTAELHKSNITCRIRFSDNTTTEETVDLHVNYVQITGNADLKESMTLNLTCMTSLSPAEIQWIKFGSKTNQLIRTSAALNNNTAIYLQEDRSTLLIFNVTAEDAGLYICSSKHLNNTIKDEVNVTVMSNQKSMTALLIRISTLVILSCLIISILWKKMKRTENLQEASEMVACHEDPLIHDGLAEADYQNCIPEGAENGTET</sequence>
<evidence type="ECO:0000313" key="11">
    <source>
        <dbReference type="EMBL" id="RVE63057.1"/>
    </source>
</evidence>
<dbReference type="PROSITE" id="PS50835">
    <property type="entry name" value="IG_LIKE"/>
    <property type="match status" value="2"/>
</dbReference>
<dbReference type="GO" id="GO:0005886">
    <property type="term" value="C:plasma membrane"/>
    <property type="evidence" value="ECO:0007669"/>
    <property type="project" value="TreeGrafter"/>
</dbReference>
<evidence type="ECO:0000256" key="2">
    <source>
        <dbReference type="ARBA" id="ARBA00022692"/>
    </source>
</evidence>
<evidence type="ECO:0000256" key="5">
    <source>
        <dbReference type="ARBA" id="ARBA00022989"/>
    </source>
</evidence>
<dbReference type="Pfam" id="PF13927">
    <property type="entry name" value="Ig_3"/>
    <property type="match status" value="1"/>
</dbReference>
<dbReference type="InterPro" id="IPR013106">
    <property type="entry name" value="Ig_V-set"/>
</dbReference>
<name>A0A3S2MN08_ORYJA</name>
<evidence type="ECO:0000256" key="7">
    <source>
        <dbReference type="ARBA" id="ARBA00038361"/>
    </source>
</evidence>
<feature type="chain" id="PRO_5018691685" description="Ig-like domain-containing protein" evidence="9">
    <location>
        <begin position="26"/>
        <end position="439"/>
    </location>
</feature>
<dbReference type="GO" id="GO:0007155">
    <property type="term" value="P:cell adhesion"/>
    <property type="evidence" value="ECO:0007669"/>
    <property type="project" value="UniProtKB-KW"/>
</dbReference>
<comment type="subcellular location">
    <subcellularLocation>
        <location evidence="1">Membrane</location>
        <topology evidence="1">Single-pass type I membrane protein</topology>
    </subcellularLocation>
</comment>
<dbReference type="Pfam" id="PF07686">
    <property type="entry name" value="V-set"/>
    <property type="match status" value="1"/>
</dbReference>
<keyword evidence="4" id="KW-0130">Cell adhesion</keyword>
<evidence type="ECO:0000256" key="3">
    <source>
        <dbReference type="ARBA" id="ARBA00022734"/>
    </source>
</evidence>
<dbReference type="InterPro" id="IPR003598">
    <property type="entry name" value="Ig_sub2"/>
</dbReference>
<dbReference type="InterPro" id="IPR051036">
    <property type="entry name" value="SIGLEC"/>
</dbReference>
<dbReference type="CDD" id="cd00096">
    <property type="entry name" value="Ig"/>
    <property type="match status" value="1"/>
</dbReference>
<reference evidence="11 12" key="2">
    <citation type="submission" date="2019-01" db="EMBL/GenBank/DDBJ databases">
        <title>A chromosome length genome reference of the Java medaka (oryzias javanicus).</title>
        <authorList>
            <person name="Herpin A."/>
            <person name="Takehana Y."/>
            <person name="Naruse K."/>
            <person name="Ansai S."/>
            <person name="Kawaguchi M."/>
        </authorList>
    </citation>
    <scope>NUCLEOTIDE SEQUENCE [LARGE SCALE GENOMIC DNA]</scope>
    <source>
        <strain evidence="11">RS831</strain>
        <tissue evidence="11">Whole body</tissue>
    </source>
</reference>